<dbReference type="CDD" id="cd08252">
    <property type="entry name" value="AL_MDR"/>
    <property type="match status" value="1"/>
</dbReference>
<dbReference type="SUPFAM" id="SSF50129">
    <property type="entry name" value="GroES-like"/>
    <property type="match status" value="1"/>
</dbReference>
<dbReference type="SMART" id="SM00829">
    <property type="entry name" value="PKS_ER"/>
    <property type="match status" value="1"/>
</dbReference>
<keyword evidence="1" id="KW-0521">NADP</keyword>
<evidence type="ECO:0000313" key="4">
    <source>
        <dbReference type="EMBL" id="AYF99408.1"/>
    </source>
</evidence>
<dbReference type="InterPro" id="IPR020843">
    <property type="entry name" value="ER"/>
</dbReference>
<dbReference type="AlphaFoldDB" id="A0A387BCI4"/>
<feature type="domain" description="Enoyl reductase (ER)" evidence="3">
    <location>
        <begin position="5"/>
        <end position="327"/>
    </location>
</feature>
<keyword evidence="5" id="KW-1185">Reference proteome</keyword>
<dbReference type="OrthoDB" id="3175656at2"/>
<comment type="similarity">
    <text evidence="2">Belongs to the zinc-containing alcohol dehydrogenase family. Quinone oxidoreductase subfamily.</text>
</comment>
<proteinExistence type="inferred from homology"/>
<dbReference type="InterPro" id="IPR011032">
    <property type="entry name" value="GroES-like_sf"/>
</dbReference>
<evidence type="ECO:0000256" key="1">
    <source>
        <dbReference type="ARBA" id="ARBA00022857"/>
    </source>
</evidence>
<gene>
    <name evidence="4" type="ORF">D7I47_02500</name>
</gene>
<dbReference type="Pfam" id="PF08240">
    <property type="entry name" value="ADH_N"/>
    <property type="match status" value="1"/>
</dbReference>
<name>A0A387BCI4_9MICO</name>
<dbReference type="Proteomes" id="UP000278886">
    <property type="component" value="Chromosome"/>
</dbReference>
<dbReference type="GO" id="GO:0008270">
    <property type="term" value="F:zinc ion binding"/>
    <property type="evidence" value="ECO:0007669"/>
    <property type="project" value="InterPro"/>
</dbReference>
<dbReference type="Gene3D" id="3.40.50.720">
    <property type="entry name" value="NAD(P)-binding Rossmann-like Domain"/>
    <property type="match status" value="1"/>
</dbReference>
<organism evidence="4 5">
    <name type="scientific">Protaetiibacter intestinalis</name>
    <dbReference type="NCBI Taxonomy" id="2419774"/>
    <lineage>
        <taxon>Bacteria</taxon>
        <taxon>Bacillati</taxon>
        <taxon>Actinomycetota</taxon>
        <taxon>Actinomycetes</taxon>
        <taxon>Micrococcales</taxon>
        <taxon>Microbacteriaceae</taxon>
        <taxon>Protaetiibacter</taxon>
    </lineage>
</organism>
<keyword evidence="2" id="KW-0479">Metal-binding</keyword>
<keyword evidence="2" id="KW-0862">Zinc</keyword>
<accession>A0A387BCI4</accession>
<dbReference type="KEGG" id="lyd:D7I47_02500"/>
<dbReference type="Pfam" id="PF13602">
    <property type="entry name" value="ADH_zinc_N_2"/>
    <property type="match status" value="1"/>
</dbReference>
<dbReference type="InterPro" id="IPR014182">
    <property type="entry name" value="ADH_Zn_typ-1"/>
</dbReference>
<dbReference type="GO" id="GO:0016491">
    <property type="term" value="F:oxidoreductase activity"/>
    <property type="evidence" value="ECO:0007669"/>
    <property type="project" value="UniProtKB-KW"/>
</dbReference>
<dbReference type="SUPFAM" id="SSF51735">
    <property type="entry name" value="NAD(P)-binding Rossmann-fold domains"/>
    <property type="match status" value="1"/>
</dbReference>
<evidence type="ECO:0000313" key="5">
    <source>
        <dbReference type="Proteomes" id="UP000278886"/>
    </source>
</evidence>
<dbReference type="EMBL" id="CP032630">
    <property type="protein sequence ID" value="AYF99408.1"/>
    <property type="molecule type" value="Genomic_DNA"/>
</dbReference>
<dbReference type="InterPro" id="IPR013154">
    <property type="entry name" value="ADH-like_N"/>
</dbReference>
<reference evidence="5" key="1">
    <citation type="submission" date="2018-09" db="EMBL/GenBank/DDBJ databases">
        <title>Genome sequencing of strain 2DFWR-13.</title>
        <authorList>
            <person name="Heo J."/>
            <person name="Kim S.-J."/>
            <person name="Kwon S.-W."/>
        </authorList>
    </citation>
    <scope>NUCLEOTIDE SEQUENCE [LARGE SCALE GENOMIC DNA]</scope>
    <source>
        <strain evidence="5">2DFWR-13</strain>
    </source>
</reference>
<dbReference type="Gene3D" id="3.90.180.10">
    <property type="entry name" value="Medium-chain alcohol dehydrogenases, catalytic domain"/>
    <property type="match status" value="1"/>
</dbReference>
<dbReference type="NCBIfam" id="TIGR02817">
    <property type="entry name" value="adh_fam_1"/>
    <property type="match status" value="1"/>
</dbReference>
<evidence type="ECO:0000256" key="2">
    <source>
        <dbReference type="RuleBase" id="RU364000"/>
    </source>
</evidence>
<keyword evidence="2" id="KW-0560">Oxidoreductase</keyword>
<dbReference type="InterPro" id="IPR051603">
    <property type="entry name" value="Zinc-ADH_QOR/CCCR"/>
</dbReference>
<evidence type="ECO:0000259" key="3">
    <source>
        <dbReference type="SMART" id="SM00829"/>
    </source>
</evidence>
<dbReference type="PANTHER" id="PTHR44154:SF1">
    <property type="entry name" value="QUINONE OXIDOREDUCTASE"/>
    <property type="match status" value="1"/>
</dbReference>
<protein>
    <recommendedName>
        <fullName evidence="2">Zinc-type alcohol dehydrogenase-like protein</fullName>
    </recommendedName>
</protein>
<dbReference type="PANTHER" id="PTHR44154">
    <property type="entry name" value="QUINONE OXIDOREDUCTASE"/>
    <property type="match status" value="1"/>
</dbReference>
<dbReference type="InterPro" id="IPR036291">
    <property type="entry name" value="NAD(P)-bd_dom_sf"/>
</dbReference>
<sequence length="329" mass="35573">MWAVGARGSVEVEQQDAFEDVVVAVPDLRERDVLVRVEAVSINPVDTKTRLSTPADQRRILGWDASGVVEAVGSGVERFRLGDEVWYAGDITRDGCDSEFHAVDERLVAKKPRTLSHASAAALPLTALTAWESLFERLQIDGGSSGTLLVMAGAGGVGSIMLQLAKRLTGVRVVATASREDSREWAVHMGADAVVNHHDLAASVSQLAPEGVDWVFSSHTRGNEAAYAEILKPFGAVVAVDGADGLDLAPFKSKSVAFHWEYMFTRARYQTSDMGRQGEILAEVARLVDSGSVRSTMRTNLRGFSAENLRKAHRMIESGRTIGKVTVAR</sequence>